<dbReference type="InterPro" id="IPR018769">
    <property type="entry name" value="VgrG2_DUF2345"/>
</dbReference>
<accession>A0A3A8EA49</accession>
<keyword evidence="3" id="KW-1185">Reference proteome</keyword>
<evidence type="ECO:0000259" key="1">
    <source>
        <dbReference type="Pfam" id="PF10106"/>
    </source>
</evidence>
<evidence type="ECO:0000313" key="2">
    <source>
        <dbReference type="EMBL" id="RKG31008.1"/>
    </source>
</evidence>
<dbReference type="EMBL" id="RAXT01000116">
    <property type="protein sequence ID" value="RKG31008.1"/>
    <property type="molecule type" value="Genomic_DNA"/>
</dbReference>
<reference evidence="2 3" key="1">
    <citation type="submission" date="2018-09" db="EMBL/GenBank/DDBJ databases">
        <title>The draft genome of Acinetobacter spp. strains.</title>
        <authorList>
            <person name="Qin J."/>
            <person name="Feng Y."/>
            <person name="Zong Z."/>
        </authorList>
    </citation>
    <scope>NUCLEOTIDE SEQUENCE [LARGE SCALE GENOMIC DNA]</scope>
    <source>
        <strain evidence="2 3">WCHAc060115</strain>
    </source>
</reference>
<dbReference type="OrthoDB" id="6694039at2"/>
<comment type="caution">
    <text evidence="2">The sequence shown here is derived from an EMBL/GenBank/DDBJ whole genome shotgun (WGS) entry which is preliminary data.</text>
</comment>
<sequence length="175" mass="19541">MSLFAIQDVKWVAAQGKFSIHVQSNGMDILTKQDIQISSVDGQIVITAPNGISIKSRNSEIKLDDAGIGLITSHVLEHKAGQHVFKTGSIIDFERIHLPDIKNPYIVQYLVRNKENENLINRPFILIDEQGNVQKGKTDNKGFMNLKTTPSSQMVAARVMPSEIEEATEEEVEKE</sequence>
<evidence type="ECO:0000313" key="3">
    <source>
        <dbReference type="Proteomes" id="UP000280405"/>
    </source>
</evidence>
<dbReference type="Pfam" id="PF10106">
    <property type="entry name" value="DUF2345"/>
    <property type="match status" value="1"/>
</dbReference>
<feature type="domain" description="DUF2345" evidence="1">
    <location>
        <begin position="2"/>
        <end position="87"/>
    </location>
</feature>
<protein>
    <submittedName>
        <fullName evidence="2">DUF2345 domain-containing protein</fullName>
    </submittedName>
</protein>
<proteinExistence type="predicted"/>
<dbReference type="Proteomes" id="UP000280405">
    <property type="component" value="Unassembled WGS sequence"/>
</dbReference>
<dbReference type="AlphaFoldDB" id="A0A3A8EA49"/>
<name>A0A3A8EA49_9GAMM</name>
<gene>
    <name evidence="2" type="ORF">D7V20_18820</name>
</gene>
<organism evidence="2 3">
    <name type="scientific">Acinetobacter rongchengensis</name>
    <dbReference type="NCBI Taxonomy" id="2419601"/>
    <lineage>
        <taxon>Bacteria</taxon>
        <taxon>Pseudomonadati</taxon>
        <taxon>Pseudomonadota</taxon>
        <taxon>Gammaproteobacteria</taxon>
        <taxon>Moraxellales</taxon>
        <taxon>Moraxellaceae</taxon>
        <taxon>Acinetobacter</taxon>
    </lineage>
</organism>